<dbReference type="PRINTS" id="PR00463">
    <property type="entry name" value="EP450I"/>
</dbReference>
<dbReference type="PANTHER" id="PTHR46300">
    <property type="entry name" value="P450, PUTATIVE (EUROFUNG)-RELATED-RELATED"/>
    <property type="match status" value="1"/>
</dbReference>
<evidence type="ECO:0000256" key="4">
    <source>
        <dbReference type="PIRSR" id="PIRSR602401-1"/>
    </source>
</evidence>
<dbReference type="GO" id="GO:0016705">
    <property type="term" value="F:oxidoreductase activity, acting on paired donors, with incorporation or reduction of molecular oxygen"/>
    <property type="evidence" value="ECO:0007669"/>
    <property type="project" value="InterPro"/>
</dbReference>
<comment type="cofactor">
    <cofactor evidence="4">
        <name>heme</name>
        <dbReference type="ChEBI" id="CHEBI:30413"/>
    </cofactor>
</comment>
<keyword evidence="7" id="KW-1185">Reference proteome</keyword>
<keyword evidence="2 5" id="KW-0560">Oxidoreductase</keyword>
<dbReference type="EMBL" id="JAIXMP010000002">
    <property type="protein sequence ID" value="KAI9276734.1"/>
    <property type="molecule type" value="Genomic_DNA"/>
</dbReference>
<evidence type="ECO:0000313" key="7">
    <source>
        <dbReference type="Proteomes" id="UP001209540"/>
    </source>
</evidence>
<dbReference type="PANTHER" id="PTHR46300:SF11">
    <property type="entry name" value="OXIDOREDUCTASE, PUTATIVE-RELATED"/>
    <property type="match status" value="1"/>
</dbReference>
<evidence type="ECO:0000256" key="3">
    <source>
        <dbReference type="ARBA" id="ARBA00023004"/>
    </source>
</evidence>
<keyword evidence="3 4" id="KW-0408">Iron</keyword>
<evidence type="ECO:0000256" key="5">
    <source>
        <dbReference type="RuleBase" id="RU000461"/>
    </source>
</evidence>
<dbReference type="Proteomes" id="UP001209540">
    <property type="component" value="Unassembled WGS sequence"/>
</dbReference>
<dbReference type="InterPro" id="IPR050364">
    <property type="entry name" value="Cytochrome_P450_fung"/>
</dbReference>
<accession>A0AAD5KAF2</accession>
<reference evidence="6" key="2">
    <citation type="submission" date="2023-02" db="EMBL/GenBank/DDBJ databases">
        <authorList>
            <consortium name="DOE Joint Genome Institute"/>
            <person name="Mondo S.J."/>
            <person name="Chang Y."/>
            <person name="Wang Y."/>
            <person name="Ahrendt S."/>
            <person name="Andreopoulos W."/>
            <person name="Barry K."/>
            <person name="Beard J."/>
            <person name="Benny G.L."/>
            <person name="Blankenship S."/>
            <person name="Bonito G."/>
            <person name="Cuomo C."/>
            <person name="Desiro A."/>
            <person name="Gervers K.A."/>
            <person name="Hundley H."/>
            <person name="Kuo A."/>
            <person name="LaButti K."/>
            <person name="Lang B.F."/>
            <person name="Lipzen A."/>
            <person name="O'Donnell K."/>
            <person name="Pangilinan J."/>
            <person name="Reynolds N."/>
            <person name="Sandor L."/>
            <person name="Smith M.W."/>
            <person name="Tsang A."/>
            <person name="Grigoriev I.V."/>
            <person name="Stajich J.E."/>
            <person name="Spatafora J.W."/>
        </authorList>
    </citation>
    <scope>NUCLEOTIDE SEQUENCE</scope>
    <source>
        <strain evidence="6">RSA 2281</strain>
    </source>
</reference>
<dbReference type="Gene3D" id="1.10.630.10">
    <property type="entry name" value="Cytochrome P450"/>
    <property type="match status" value="1"/>
</dbReference>
<keyword evidence="1 4" id="KW-0479">Metal-binding</keyword>
<dbReference type="Pfam" id="PF00067">
    <property type="entry name" value="p450"/>
    <property type="match status" value="1"/>
</dbReference>
<comment type="similarity">
    <text evidence="5">Belongs to the cytochrome P450 family.</text>
</comment>
<feature type="binding site" description="axial binding residue" evidence="4">
    <location>
        <position position="404"/>
    </location>
    <ligand>
        <name>heme</name>
        <dbReference type="ChEBI" id="CHEBI:30413"/>
    </ligand>
    <ligandPart>
        <name>Fe</name>
        <dbReference type="ChEBI" id="CHEBI:18248"/>
    </ligandPart>
</feature>
<dbReference type="InterPro" id="IPR001128">
    <property type="entry name" value="Cyt_P450"/>
</dbReference>
<gene>
    <name evidence="6" type="ORF">BDA99DRAFT_554691</name>
</gene>
<organism evidence="6 7">
    <name type="scientific">Phascolomyces articulosus</name>
    <dbReference type="NCBI Taxonomy" id="60185"/>
    <lineage>
        <taxon>Eukaryota</taxon>
        <taxon>Fungi</taxon>
        <taxon>Fungi incertae sedis</taxon>
        <taxon>Mucoromycota</taxon>
        <taxon>Mucoromycotina</taxon>
        <taxon>Mucoromycetes</taxon>
        <taxon>Mucorales</taxon>
        <taxon>Lichtheimiaceae</taxon>
        <taxon>Phascolomyces</taxon>
    </lineage>
</organism>
<dbReference type="AlphaFoldDB" id="A0AAD5KAF2"/>
<proteinExistence type="inferred from homology"/>
<dbReference type="InterPro" id="IPR017972">
    <property type="entry name" value="Cyt_P450_CS"/>
</dbReference>
<dbReference type="GO" id="GO:0020037">
    <property type="term" value="F:heme binding"/>
    <property type="evidence" value="ECO:0007669"/>
    <property type="project" value="InterPro"/>
</dbReference>
<protein>
    <submittedName>
        <fullName evidence="6">Cytochrome P450</fullName>
    </submittedName>
</protein>
<dbReference type="PRINTS" id="PR00385">
    <property type="entry name" value="P450"/>
</dbReference>
<evidence type="ECO:0000256" key="2">
    <source>
        <dbReference type="ARBA" id="ARBA00023002"/>
    </source>
</evidence>
<comment type="caution">
    <text evidence="6">The sequence shown here is derived from an EMBL/GenBank/DDBJ whole genome shotgun (WGS) entry which is preliminary data.</text>
</comment>
<dbReference type="GO" id="GO:0004497">
    <property type="term" value="F:monooxygenase activity"/>
    <property type="evidence" value="ECO:0007669"/>
    <property type="project" value="UniProtKB-KW"/>
</dbReference>
<dbReference type="InterPro" id="IPR002401">
    <property type="entry name" value="Cyt_P450_E_grp-I"/>
</dbReference>
<dbReference type="InterPro" id="IPR036396">
    <property type="entry name" value="Cyt_P450_sf"/>
</dbReference>
<dbReference type="PROSITE" id="PS00086">
    <property type="entry name" value="CYTOCHROME_P450"/>
    <property type="match status" value="1"/>
</dbReference>
<name>A0AAD5KAF2_9FUNG</name>
<keyword evidence="5" id="KW-0503">Monooxygenase</keyword>
<sequence>MSDSHIFSVPKEFAAFKFDEWHKTYGPLIRIKLGMKQWVLIGDPYVANDILKVKGAVTSGRPFHLYMSKYGALNERGLVFTHPDKRWKRCRAIAQALLTPKAIASKTDMINFEAIQTIELLLADTRKHGYTNVFKLMQLGTLNIIMQTCLGIRAKTLDDPLGKTMIDYIDTSIRFSAPEQDLQTFFPGLSKLIRTFTDNEDEMKNFIFEKRNPYFQRLIKNALSNKPDCFIKEIYKLKEANDLEDDDILVFIVDILEAATDTTAITLSWAFLILSHHKDVQKKLQKEIDGFISDYGRLPVFEEREKFPYLLSVQKECIRYRPAVPLCLPHETTEDVEYQGYIIPKGTAVLANTFTMNFNEEFYDDPKAFIPERYMNDQRPLSVSVNASVKTRDQFVFGWGRRLCPGVHMSDVELFIFWVRILATTQIEAPLGQNGDPVLPDLNAYHDGGLTFAPFQQNLRFIERSNRLI</sequence>
<reference evidence="6" key="1">
    <citation type="journal article" date="2022" name="IScience">
        <title>Evolution of zygomycete secretomes and the origins of terrestrial fungal ecologies.</title>
        <authorList>
            <person name="Chang Y."/>
            <person name="Wang Y."/>
            <person name="Mondo S."/>
            <person name="Ahrendt S."/>
            <person name="Andreopoulos W."/>
            <person name="Barry K."/>
            <person name="Beard J."/>
            <person name="Benny G.L."/>
            <person name="Blankenship S."/>
            <person name="Bonito G."/>
            <person name="Cuomo C."/>
            <person name="Desiro A."/>
            <person name="Gervers K.A."/>
            <person name="Hundley H."/>
            <person name="Kuo A."/>
            <person name="LaButti K."/>
            <person name="Lang B.F."/>
            <person name="Lipzen A."/>
            <person name="O'Donnell K."/>
            <person name="Pangilinan J."/>
            <person name="Reynolds N."/>
            <person name="Sandor L."/>
            <person name="Smith M.E."/>
            <person name="Tsang A."/>
            <person name="Grigoriev I.V."/>
            <person name="Stajich J.E."/>
            <person name="Spatafora J.W."/>
        </authorList>
    </citation>
    <scope>NUCLEOTIDE SEQUENCE</scope>
    <source>
        <strain evidence="6">RSA 2281</strain>
    </source>
</reference>
<keyword evidence="4 5" id="KW-0349">Heme</keyword>
<evidence type="ECO:0000256" key="1">
    <source>
        <dbReference type="ARBA" id="ARBA00022723"/>
    </source>
</evidence>
<evidence type="ECO:0000313" key="6">
    <source>
        <dbReference type="EMBL" id="KAI9276734.1"/>
    </source>
</evidence>
<dbReference type="SUPFAM" id="SSF48264">
    <property type="entry name" value="Cytochrome P450"/>
    <property type="match status" value="1"/>
</dbReference>
<dbReference type="GO" id="GO:0005506">
    <property type="term" value="F:iron ion binding"/>
    <property type="evidence" value="ECO:0007669"/>
    <property type="project" value="InterPro"/>
</dbReference>